<dbReference type="SUPFAM" id="SSF53448">
    <property type="entry name" value="Nucleotide-diphospho-sugar transferases"/>
    <property type="match status" value="1"/>
</dbReference>
<dbReference type="EMBL" id="CAFBOZ010000240">
    <property type="protein sequence ID" value="CAB5017075.1"/>
    <property type="molecule type" value="Genomic_DNA"/>
</dbReference>
<sequence length="542" mass="59221">MTVPAVTRTGRLRALIESPNLSVLMEAHNGLSARLAAEAGFEGLWASGLSISSALGVRDSNEASWTQVLEVIEFMADATDVPILLDGDTGYGNFNNVRRLVRKLEQRGVAGVCLEDKLFPKTNSYLDSGRQALAAVDEFCGKVRAAKDTQVDPDFVVVARTEAFIAGWGLNEALLRASAYAEAGADAIVVHSKRSDGNEIRDFLEQWNGLLPVVIVPTSFPTEPLGPFVEAGASTVIFANQSMRTVITALQRNLRVLHDSLDLMSVERDIVPVSEVFRLQDVAELQTSEERYLPETTTTRALVLAASQGNFGDLVADRPKALLALRGKPVLTWHTEAFGRQGIRRVGVVRGYRKDAFTSGDLEYFDNDDYATTGELTSLYAARDFLEGDLVIAYGDIVFDDMILQNLLAHGAGVSVMVDGAWTLRHRNDSVRDLVVTEGSYDPLGATACHLVSVGEMVSPDEATGEWIGLMRVSADRTPALVHLLDALAADEPDALRTQDIPWLLRRLIALGESVSVVHTYGHWYDLDDQRDLLEAAERLSH</sequence>
<evidence type="ECO:0000313" key="5">
    <source>
        <dbReference type="EMBL" id="CAB4945923.1"/>
    </source>
</evidence>
<dbReference type="Pfam" id="PF12804">
    <property type="entry name" value="NTP_transf_3"/>
    <property type="match status" value="1"/>
</dbReference>
<dbReference type="EC" id="5.4.2.9" evidence="2"/>
<dbReference type="GO" id="GO:0050188">
    <property type="term" value="F:phosphoenolpyruvate mutase activity"/>
    <property type="evidence" value="ECO:0007669"/>
    <property type="project" value="UniProtKB-EC"/>
</dbReference>
<dbReference type="PANTHER" id="PTHR42905:SF7">
    <property type="entry name" value="PHOSPHOENOLPYRUVATE PHOSPHOMUTASE"/>
    <property type="match status" value="1"/>
</dbReference>
<dbReference type="InterPro" id="IPR025877">
    <property type="entry name" value="MobA-like_NTP_Trfase"/>
</dbReference>
<dbReference type="Gene3D" id="3.90.550.10">
    <property type="entry name" value="Spore Coat Polysaccharide Biosynthesis Protein SpsA, Chain A"/>
    <property type="match status" value="1"/>
</dbReference>
<dbReference type="CDD" id="cd00377">
    <property type="entry name" value="ICL_PEPM"/>
    <property type="match status" value="1"/>
</dbReference>
<gene>
    <name evidence="5" type="ORF">UFOPK3773_01127</name>
    <name evidence="6" type="ORF">UFOPK3992_01507</name>
</gene>
<dbReference type="InterPro" id="IPR039556">
    <property type="entry name" value="ICL/PEPM"/>
</dbReference>
<dbReference type="SUPFAM" id="SSF51621">
    <property type="entry name" value="Phosphoenolpyruvate/pyruvate domain"/>
    <property type="match status" value="1"/>
</dbReference>
<dbReference type="GO" id="GO:0016779">
    <property type="term" value="F:nucleotidyltransferase activity"/>
    <property type="evidence" value="ECO:0007669"/>
    <property type="project" value="UniProtKB-ARBA"/>
</dbReference>
<dbReference type="PANTHER" id="PTHR42905">
    <property type="entry name" value="PHOSPHOENOLPYRUVATE CARBOXYLASE"/>
    <property type="match status" value="1"/>
</dbReference>
<accession>A0A6J7QJB0</accession>
<dbReference type="InterPro" id="IPR029044">
    <property type="entry name" value="Nucleotide-diphossugar_trans"/>
</dbReference>
<protein>
    <recommendedName>
        <fullName evidence="2">phosphoenolpyruvate mutase</fullName>
        <ecNumber evidence="2">5.4.2.9</ecNumber>
    </recommendedName>
</protein>
<dbReference type="EMBL" id="CAFBNF010000120">
    <property type="protein sequence ID" value="CAB4945923.1"/>
    <property type="molecule type" value="Genomic_DNA"/>
</dbReference>
<dbReference type="Gene3D" id="3.20.20.60">
    <property type="entry name" value="Phosphoenolpyruvate-binding domains"/>
    <property type="match status" value="1"/>
</dbReference>
<evidence type="ECO:0000256" key="3">
    <source>
        <dbReference type="ARBA" id="ARBA00038455"/>
    </source>
</evidence>
<proteinExistence type="inferred from homology"/>
<evidence type="ECO:0000259" key="4">
    <source>
        <dbReference type="Pfam" id="PF12804"/>
    </source>
</evidence>
<name>A0A6J7QJB0_9ZZZZ</name>
<dbReference type="AlphaFoldDB" id="A0A6J7QJB0"/>
<evidence type="ECO:0000256" key="1">
    <source>
        <dbReference type="ARBA" id="ARBA00023235"/>
    </source>
</evidence>
<dbReference type="InterPro" id="IPR015813">
    <property type="entry name" value="Pyrv/PenolPyrv_kinase-like_dom"/>
</dbReference>
<dbReference type="InterPro" id="IPR040442">
    <property type="entry name" value="Pyrv_kinase-like_dom_sf"/>
</dbReference>
<comment type="similarity">
    <text evidence="3">Belongs to the isocitrate lyase/PEP mutase superfamily. PEP mutase family.</text>
</comment>
<organism evidence="6">
    <name type="scientific">freshwater metagenome</name>
    <dbReference type="NCBI Taxonomy" id="449393"/>
    <lineage>
        <taxon>unclassified sequences</taxon>
        <taxon>metagenomes</taxon>
        <taxon>ecological metagenomes</taxon>
    </lineage>
</organism>
<evidence type="ECO:0000313" key="6">
    <source>
        <dbReference type="EMBL" id="CAB5017075.1"/>
    </source>
</evidence>
<dbReference type="Pfam" id="PF13714">
    <property type="entry name" value="PEP_mutase"/>
    <property type="match status" value="1"/>
</dbReference>
<evidence type="ECO:0000256" key="2">
    <source>
        <dbReference type="ARBA" id="ARBA00024063"/>
    </source>
</evidence>
<feature type="domain" description="MobA-like NTP transferase" evidence="4">
    <location>
        <begin position="302"/>
        <end position="412"/>
    </location>
</feature>
<dbReference type="NCBIfam" id="TIGR02320">
    <property type="entry name" value="PEP_mutase"/>
    <property type="match status" value="1"/>
</dbReference>
<reference evidence="6" key="1">
    <citation type="submission" date="2020-05" db="EMBL/GenBank/DDBJ databases">
        <authorList>
            <person name="Chiriac C."/>
            <person name="Salcher M."/>
            <person name="Ghai R."/>
            <person name="Kavagutti S V."/>
        </authorList>
    </citation>
    <scope>NUCLEOTIDE SEQUENCE</scope>
</reference>
<keyword evidence="1" id="KW-0413">Isomerase</keyword>
<dbReference type="InterPro" id="IPR012698">
    <property type="entry name" value="PEnolPyrv_PMutase_core"/>
</dbReference>